<dbReference type="Pfam" id="PF00535">
    <property type="entry name" value="Glycos_transf_2"/>
    <property type="match status" value="1"/>
</dbReference>
<keyword evidence="3 6" id="KW-0808">Transferase</keyword>
<dbReference type="SUPFAM" id="SSF53448">
    <property type="entry name" value="Nucleotide-diphospho-sugar transferases"/>
    <property type="match status" value="1"/>
</dbReference>
<evidence type="ECO:0000256" key="4">
    <source>
        <dbReference type="SAM" id="Phobius"/>
    </source>
</evidence>
<reference evidence="7" key="1">
    <citation type="journal article" date="2015" name="Genome">
        <title>Whole Genome Sequence of the Non-Microcystin-Producing Microcystis aeruginosa Strain NIES-44.</title>
        <authorList>
            <person name="Okano K."/>
            <person name="Miyata N."/>
            <person name="Ozaki Y."/>
        </authorList>
    </citation>
    <scope>NUCLEOTIDE SEQUENCE [LARGE SCALE GENOMIC DNA]</scope>
    <source>
        <strain evidence="7">NIES-44</strain>
    </source>
</reference>
<sequence length="327" mass="37448">MKTKFRVSAIVSTYNSEQFIRGCLQDLIAQTLYQKGELQIIVIDSASPQDEKSIVQQFQADYPNIVYQRTATRETIYTAWNRGIKMAQGSYITNANTDDRRRSDALEVMANYLDEHPKICLVYADQLLTNVANETFDNTQAEQRFNWPPYSYSELKQRCCVGSQPMWRKSLHKPYGDFRSDFHCAGDYEFWLRLGSHGEKMALIPQILGLYYLNPQGIEYGVPGRASEESKLVRKLYITNQPPKSSFKSLLVPLSSLIIGIILLIFSILFKTREPWLRVGGILLSIALILGIFGYLKWINAKELRLTRVVLVVAGLAFLVLPYFSIF</sequence>
<evidence type="ECO:0000313" key="7">
    <source>
        <dbReference type="Proteomes" id="UP000030321"/>
    </source>
</evidence>
<gene>
    <name evidence="6" type="ORF">N44_00293</name>
</gene>
<evidence type="ECO:0000256" key="3">
    <source>
        <dbReference type="ARBA" id="ARBA00022679"/>
    </source>
</evidence>
<dbReference type="Proteomes" id="UP000030321">
    <property type="component" value="Unassembled WGS sequence"/>
</dbReference>
<dbReference type="Gene3D" id="3.90.550.10">
    <property type="entry name" value="Spore Coat Polysaccharide Biosynthesis Protein SpsA, Chain A"/>
    <property type="match status" value="1"/>
</dbReference>
<dbReference type="InterPro" id="IPR029044">
    <property type="entry name" value="Nucleotide-diphossugar_trans"/>
</dbReference>
<dbReference type="PANTHER" id="PTHR43685">
    <property type="entry name" value="GLYCOSYLTRANSFERASE"/>
    <property type="match status" value="1"/>
</dbReference>
<feature type="transmembrane region" description="Helical" evidence="4">
    <location>
        <begin position="276"/>
        <end position="296"/>
    </location>
</feature>
<keyword evidence="4" id="KW-1133">Transmembrane helix</keyword>
<proteinExistence type="inferred from homology"/>
<dbReference type="RefSeq" id="WP_052426683.1">
    <property type="nucleotide sequence ID" value="NZ_BBPA01000018.1"/>
</dbReference>
<dbReference type="AlphaFoldDB" id="A0A0A1VQK9"/>
<comment type="caution">
    <text evidence="6">The sequence shown here is derived from an EMBL/GenBank/DDBJ whole genome shotgun (WGS) entry which is preliminary data.</text>
</comment>
<keyword evidence="4" id="KW-0812">Transmembrane</keyword>
<evidence type="ECO:0000256" key="1">
    <source>
        <dbReference type="ARBA" id="ARBA00006739"/>
    </source>
</evidence>
<keyword evidence="2" id="KW-0328">Glycosyltransferase</keyword>
<protein>
    <submittedName>
        <fullName evidence="6">Glycosyl transferase, family 2</fullName>
    </submittedName>
</protein>
<organism evidence="6 7">
    <name type="scientific">Microcystis aeruginosa NIES-44</name>
    <dbReference type="NCBI Taxonomy" id="449439"/>
    <lineage>
        <taxon>Bacteria</taxon>
        <taxon>Bacillati</taxon>
        <taxon>Cyanobacteriota</taxon>
        <taxon>Cyanophyceae</taxon>
        <taxon>Oscillatoriophycideae</taxon>
        <taxon>Chroococcales</taxon>
        <taxon>Microcystaceae</taxon>
        <taxon>Microcystis</taxon>
    </lineage>
</organism>
<feature type="domain" description="Glycosyltransferase 2-like" evidence="5">
    <location>
        <begin position="8"/>
        <end position="122"/>
    </location>
</feature>
<keyword evidence="4" id="KW-0472">Membrane</keyword>
<dbReference type="InterPro" id="IPR001173">
    <property type="entry name" value="Glyco_trans_2-like"/>
</dbReference>
<feature type="transmembrane region" description="Helical" evidence="4">
    <location>
        <begin position="308"/>
        <end position="326"/>
    </location>
</feature>
<dbReference type="InterPro" id="IPR050834">
    <property type="entry name" value="Glycosyltransf_2"/>
</dbReference>
<evidence type="ECO:0000259" key="5">
    <source>
        <dbReference type="Pfam" id="PF00535"/>
    </source>
</evidence>
<dbReference type="EMBL" id="BBPA01000018">
    <property type="protein sequence ID" value="GAL92005.1"/>
    <property type="molecule type" value="Genomic_DNA"/>
</dbReference>
<dbReference type="GO" id="GO:0016757">
    <property type="term" value="F:glycosyltransferase activity"/>
    <property type="evidence" value="ECO:0007669"/>
    <property type="project" value="UniProtKB-KW"/>
</dbReference>
<evidence type="ECO:0000313" key="6">
    <source>
        <dbReference type="EMBL" id="GAL92005.1"/>
    </source>
</evidence>
<comment type="similarity">
    <text evidence="1">Belongs to the glycosyltransferase 2 family.</text>
</comment>
<evidence type="ECO:0000256" key="2">
    <source>
        <dbReference type="ARBA" id="ARBA00022676"/>
    </source>
</evidence>
<accession>A0A0A1VQK9</accession>
<dbReference type="PANTHER" id="PTHR43685:SF5">
    <property type="entry name" value="GLYCOSYLTRANSFERASE EPSE-RELATED"/>
    <property type="match status" value="1"/>
</dbReference>
<feature type="transmembrane region" description="Helical" evidence="4">
    <location>
        <begin position="250"/>
        <end position="270"/>
    </location>
</feature>
<name>A0A0A1VQK9_MICAE</name>